<dbReference type="Proteomes" id="UP001143910">
    <property type="component" value="Unassembled WGS sequence"/>
</dbReference>
<keyword evidence="2" id="KW-1185">Reference proteome</keyword>
<organism evidence="1 2">
    <name type="scientific">Zarea fungicola</name>
    <dbReference type="NCBI Taxonomy" id="93591"/>
    <lineage>
        <taxon>Eukaryota</taxon>
        <taxon>Fungi</taxon>
        <taxon>Dikarya</taxon>
        <taxon>Ascomycota</taxon>
        <taxon>Pezizomycotina</taxon>
        <taxon>Sordariomycetes</taxon>
        <taxon>Hypocreomycetidae</taxon>
        <taxon>Hypocreales</taxon>
        <taxon>Cordycipitaceae</taxon>
        <taxon>Zarea</taxon>
    </lineage>
</organism>
<accession>A0ACC1NYF6</accession>
<proteinExistence type="predicted"/>
<protein>
    <submittedName>
        <fullName evidence="1">Uncharacterized protein</fullName>
    </submittedName>
</protein>
<gene>
    <name evidence="1" type="ORF">NQ176_g641</name>
</gene>
<evidence type="ECO:0000313" key="2">
    <source>
        <dbReference type="Proteomes" id="UP001143910"/>
    </source>
</evidence>
<comment type="caution">
    <text evidence="1">The sequence shown here is derived from an EMBL/GenBank/DDBJ whole genome shotgun (WGS) entry which is preliminary data.</text>
</comment>
<reference evidence="1" key="1">
    <citation type="submission" date="2022-08" db="EMBL/GenBank/DDBJ databases">
        <title>Genome Sequence of Lecanicillium fungicola.</title>
        <authorList>
            <person name="Buettner E."/>
        </authorList>
    </citation>
    <scope>NUCLEOTIDE SEQUENCE</scope>
    <source>
        <strain evidence="1">Babe33</strain>
    </source>
</reference>
<dbReference type="EMBL" id="JANJQO010000026">
    <property type="protein sequence ID" value="KAJ2983516.1"/>
    <property type="molecule type" value="Genomic_DNA"/>
</dbReference>
<evidence type="ECO:0000313" key="1">
    <source>
        <dbReference type="EMBL" id="KAJ2983516.1"/>
    </source>
</evidence>
<name>A0ACC1NYF6_9HYPO</name>
<sequence length="468" mass="50702">MPTASPSTPNIVDWDGPDDAANPRNWTPRQKMVNVLLVSLSVLYVNLSTTMFAPAANIMQREFGYKNNTVEILTISIATLGSAIGQLFIPPMSEVFGRLPVYQGSAIFYLAFTVGCSRSTHVAEFLVFRLLTGMAASTYMSTGGATIADLLPKEERGAAMALYSAGPLFGPVLGPIVGGFVTEHLSWRWTFYLILILASIVTICVFAFMRETCATTILKKKAKRLRRETGNPKLVAVGDQQLPVSTLIVAALLRPTKILVLSPVVALTSLFVAVNFGVIMLLFATFPTVFEAEYHWRVSFTGLAYIGVAVGCVVGVVTFAKLSDKLLTRNGHNGGPEQRLILMMWTAPMLSIGLFIYGWTTKYRVHWIVPIIATSICGLGLVTVGSCAQAYMIDIFGPDAAASATGAMSLLRNLAAAFLPLAAPSLYASVGLGWGNSVLALIAVLFIPLPFIFYRHGEFLRKRFPVQI</sequence>